<proteinExistence type="predicted"/>
<name>A0A5B7GZ21_PORTR</name>
<dbReference type="Proteomes" id="UP000324222">
    <property type="component" value="Unassembled WGS sequence"/>
</dbReference>
<dbReference type="EMBL" id="VSRR010019528">
    <property type="protein sequence ID" value="MPC62317.1"/>
    <property type="molecule type" value="Genomic_DNA"/>
</dbReference>
<reference evidence="1 2" key="1">
    <citation type="submission" date="2019-05" db="EMBL/GenBank/DDBJ databases">
        <title>Another draft genome of Portunus trituberculatus and its Hox gene families provides insights of decapod evolution.</title>
        <authorList>
            <person name="Jeong J.-H."/>
            <person name="Song I."/>
            <person name="Kim S."/>
            <person name="Choi T."/>
            <person name="Kim D."/>
            <person name="Ryu S."/>
            <person name="Kim W."/>
        </authorList>
    </citation>
    <scope>NUCLEOTIDE SEQUENCE [LARGE SCALE GENOMIC DNA]</scope>
    <source>
        <tissue evidence="1">Muscle</tissue>
    </source>
</reference>
<comment type="caution">
    <text evidence="1">The sequence shown here is derived from an EMBL/GenBank/DDBJ whole genome shotgun (WGS) entry which is preliminary data.</text>
</comment>
<evidence type="ECO:0000313" key="1">
    <source>
        <dbReference type="EMBL" id="MPC62317.1"/>
    </source>
</evidence>
<evidence type="ECO:0000313" key="2">
    <source>
        <dbReference type="Proteomes" id="UP000324222"/>
    </source>
</evidence>
<sequence>MKHVPVKKIDKPRRKEWFNRRCELSRMERENI</sequence>
<protein>
    <submittedName>
        <fullName evidence="1">Uncharacterized protein</fullName>
    </submittedName>
</protein>
<organism evidence="1 2">
    <name type="scientific">Portunus trituberculatus</name>
    <name type="common">Swimming crab</name>
    <name type="synonym">Neptunus trituberculatus</name>
    <dbReference type="NCBI Taxonomy" id="210409"/>
    <lineage>
        <taxon>Eukaryota</taxon>
        <taxon>Metazoa</taxon>
        <taxon>Ecdysozoa</taxon>
        <taxon>Arthropoda</taxon>
        <taxon>Crustacea</taxon>
        <taxon>Multicrustacea</taxon>
        <taxon>Malacostraca</taxon>
        <taxon>Eumalacostraca</taxon>
        <taxon>Eucarida</taxon>
        <taxon>Decapoda</taxon>
        <taxon>Pleocyemata</taxon>
        <taxon>Brachyura</taxon>
        <taxon>Eubrachyura</taxon>
        <taxon>Portunoidea</taxon>
        <taxon>Portunidae</taxon>
        <taxon>Portuninae</taxon>
        <taxon>Portunus</taxon>
    </lineage>
</organism>
<keyword evidence="2" id="KW-1185">Reference proteome</keyword>
<gene>
    <name evidence="1" type="ORF">E2C01_056401</name>
</gene>
<accession>A0A5B7GZ21</accession>
<dbReference type="AlphaFoldDB" id="A0A5B7GZ21"/>